<keyword evidence="8 9" id="KW-0131">Cell cycle</keyword>
<dbReference type="Proteomes" id="UP000714380">
    <property type="component" value="Unassembled WGS sequence"/>
</dbReference>
<evidence type="ECO:0000256" key="8">
    <source>
        <dbReference type="ARBA" id="ARBA00023306"/>
    </source>
</evidence>
<keyword evidence="2 9" id="KW-0132">Cell division</keyword>
<accession>A0ABS7ZKP5</accession>
<feature type="chain" id="PRO_5047488619" description="Peptidoglycan-associated protein" evidence="11">
    <location>
        <begin position="24"/>
        <end position="182"/>
    </location>
</feature>
<organism evidence="13 14">
    <name type="scientific">Thalassolituus marinus</name>
    <dbReference type="NCBI Taxonomy" id="671053"/>
    <lineage>
        <taxon>Bacteria</taxon>
        <taxon>Pseudomonadati</taxon>
        <taxon>Pseudomonadota</taxon>
        <taxon>Gammaproteobacteria</taxon>
        <taxon>Oceanospirillales</taxon>
        <taxon>Oceanospirillaceae</taxon>
        <taxon>Thalassolituus</taxon>
    </lineage>
</organism>
<name>A0ABS7ZKP5_9GAMM</name>
<comment type="subcellular location">
    <subcellularLocation>
        <location evidence="1">Cell outer membrane</location>
    </subcellularLocation>
</comment>
<dbReference type="InterPro" id="IPR006664">
    <property type="entry name" value="OMP_bac"/>
</dbReference>
<feature type="signal peptide" evidence="11">
    <location>
        <begin position="1"/>
        <end position="23"/>
    </location>
</feature>
<sequence>MQTTALYKTLGLAFGAMLISACASKGDVSEGAGSTDAMTATEQQAETNAVNAAAVSGEALQAEAAEAEAALLEQTVFYFDFDQSTIQSESKAALMAHAAYLAANGSAKVVLEGHADERGTVEYNLALGERRAMSVRRFLMANGAQAGQLSVVSFGEERPAVMGSTEASYAKNRRVEVKYQSR</sequence>
<evidence type="ECO:0000256" key="6">
    <source>
        <dbReference type="ARBA" id="ARBA00023237"/>
    </source>
</evidence>
<comment type="function">
    <text evidence="9">Part of the Tol-Pal system, which plays a role in outer membrane invagination during cell division and is important for maintaining outer membrane integrity.</text>
</comment>
<evidence type="ECO:0000256" key="3">
    <source>
        <dbReference type="ARBA" id="ARBA00022729"/>
    </source>
</evidence>
<dbReference type="HAMAP" id="MF_02204">
    <property type="entry name" value="Pal"/>
    <property type="match status" value="1"/>
</dbReference>
<dbReference type="InterPro" id="IPR006665">
    <property type="entry name" value="OmpA-like"/>
</dbReference>
<keyword evidence="6" id="KW-0998">Cell outer membrane</keyword>
<comment type="similarity">
    <text evidence="9">Belongs to the Pal lipoprotein family.</text>
</comment>
<dbReference type="NCBIfam" id="TIGR02802">
    <property type="entry name" value="Pal_lipo"/>
    <property type="match status" value="1"/>
</dbReference>
<dbReference type="InterPro" id="IPR050330">
    <property type="entry name" value="Bact_OuterMem_StrucFunc"/>
</dbReference>
<dbReference type="InterPro" id="IPR036737">
    <property type="entry name" value="OmpA-like_sf"/>
</dbReference>
<dbReference type="InterPro" id="IPR039001">
    <property type="entry name" value="Pal"/>
</dbReference>
<dbReference type="RefSeq" id="WP_225671114.1">
    <property type="nucleotide sequence ID" value="NZ_JAEDAH010000007.1"/>
</dbReference>
<evidence type="ECO:0000256" key="4">
    <source>
        <dbReference type="ARBA" id="ARBA00023136"/>
    </source>
</evidence>
<dbReference type="Pfam" id="PF00691">
    <property type="entry name" value="OmpA"/>
    <property type="match status" value="1"/>
</dbReference>
<keyword evidence="5" id="KW-0564">Palmitate</keyword>
<evidence type="ECO:0000313" key="14">
    <source>
        <dbReference type="Proteomes" id="UP000714380"/>
    </source>
</evidence>
<evidence type="ECO:0000256" key="7">
    <source>
        <dbReference type="ARBA" id="ARBA00023288"/>
    </source>
</evidence>
<evidence type="ECO:0000256" key="10">
    <source>
        <dbReference type="PROSITE-ProRule" id="PRU00473"/>
    </source>
</evidence>
<evidence type="ECO:0000256" key="2">
    <source>
        <dbReference type="ARBA" id="ARBA00022618"/>
    </source>
</evidence>
<comment type="subunit">
    <text evidence="9">The Tol-Pal system is composed of five core proteins: the inner membrane proteins TolA, TolQ and TolR, the periplasmic protein TolB and the outer membrane protein Pal. They form a network linking the inner and outer membranes and the peptidoglycan layer.</text>
</comment>
<dbReference type="PANTHER" id="PTHR30329:SF21">
    <property type="entry name" value="LIPOPROTEIN YIAD-RELATED"/>
    <property type="match status" value="1"/>
</dbReference>
<keyword evidence="3 11" id="KW-0732">Signal</keyword>
<evidence type="ECO:0000256" key="9">
    <source>
        <dbReference type="HAMAP-Rule" id="MF_02204"/>
    </source>
</evidence>
<dbReference type="CDD" id="cd07185">
    <property type="entry name" value="OmpA_C-like"/>
    <property type="match status" value="1"/>
</dbReference>
<proteinExistence type="inferred from homology"/>
<evidence type="ECO:0000259" key="12">
    <source>
        <dbReference type="PROSITE" id="PS51123"/>
    </source>
</evidence>
<dbReference type="InterPro" id="IPR014169">
    <property type="entry name" value="Pal_lipo_C"/>
</dbReference>
<evidence type="ECO:0000313" key="13">
    <source>
        <dbReference type="EMBL" id="MCA6062290.1"/>
    </source>
</evidence>
<dbReference type="EMBL" id="JAEDAH010000007">
    <property type="protein sequence ID" value="MCA6062290.1"/>
    <property type="molecule type" value="Genomic_DNA"/>
</dbReference>
<evidence type="ECO:0000256" key="1">
    <source>
        <dbReference type="ARBA" id="ARBA00004442"/>
    </source>
</evidence>
<reference evidence="13 14" key="1">
    <citation type="submission" date="2020-12" db="EMBL/GenBank/DDBJ databases">
        <title>Novel Thalassolituus-related marine hydrocarbonoclastic bacteria mediated algae-derived hydrocarbons mineralization in twilight zone of the northern South China Sea.</title>
        <authorList>
            <person name="Dong C."/>
        </authorList>
    </citation>
    <scope>NUCLEOTIDE SEQUENCE [LARGE SCALE GENOMIC DNA]</scope>
    <source>
        <strain evidence="13 14">IMCC1826</strain>
    </source>
</reference>
<keyword evidence="14" id="KW-1185">Reference proteome</keyword>
<evidence type="ECO:0000256" key="5">
    <source>
        <dbReference type="ARBA" id="ARBA00023139"/>
    </source>
</evidence>
<dbReference type="PRINTS" id="PR01021">
    <property type="entry name" value="OMPADOMAIN"/>
</dbReference>
<comment type="caution">
    <text evidence="13">The sequence shown here is derived from an EMBL/GenBank/DDBJ whole genome shotgun (WGS) entry which is preliminary data.</text>
</comment>
<gene>
    <name evidence="9 13" type="primary">pal</name>
    <name evidence="13" type="ORF">I9W95_01580</name>
</gene>
<feature type="domain" description="OmpA-like" evidence="12">
    <location>
        <begin position="66"/>
        <end position="182"/>
    </location>
</feature>
<dbReference type="PANTHER" id="PTHR30329">
    <property type="entry name" value="STATOR ELEMENT OF FLAGELLAR MOTOR COMPLEX"/>
    <property type="match status" value="1"/>
</dbReference>
<keyword evidence="7 13" id="KW-0449">Lipoprotein</keyword>
<dbReference type="Gene3D" id="3.30.1330.60">
    <property type="entry name" value="OmpA-like domain"/>
    <property type="match status" value="1"/>
</dbReference>
<protein>
    <recommendedName>
        <fullName evidence="9">Peptidoglycan-associated protein</fullName>
    </recommendedName>
</protein>
<dbReference type="PROSITE" id="PS51123">
    <property type="entry name" value="OMPA_2"/>
    <property type="match status" value="1"/>
</dbReference>
<keyword evidence="4 10" id="KW-0472">Membrane</keyword>
<evidence type="ECO:0000256" key="11">
    <source>
        <dbReference type="SAM" id="SignalP"/>
    </source>
</evidence>
<dbReference type="SUPFAM" id="SSF103088">
    <property type="entry name" value="OmpA-like"/>
    <property type="match status" value="1"/>
</dbReference>